<organism evidence="3 4">
    <name type="scientific">Halomicrobium zhouii</name>
    <dbReference type="NCBI Taxonomy" id="767519"/>
    <lineage>
        <taxon>Archaea</taxon>
        <taxon>Methanobacteriati</taxon>
        <taxon>Methanobacteriota</taxon>
        <taxon>Stenosarchaea group</taxon>
        <taxon>Halobacteria</taxon>
        <taxon>Halobacteriales</taxon>
        <taxon>Haloarculaceae</taxon>
        <taxon>Halomicrobium</taxon>
    </lineage>
</organism>
<dbReference type="AlphaFoldDB" id="A0A1I6KMA1"/>
<protein>
    <submittedName>
        <fullName evidence="3">Uncharacterized protein</fullName>
    </submittedName>
</protein>
<keyword evidence="2" id="KW-0472">Membrane</keyword>
<name>A0A1I6KMA1_9EURY</name>
<evidence type="ECO:0000256" key="2">
    <source>
        <dbReference type="SAM" id="Phobius"/>
    </source>
</evidence>
<keyword evidence="2" id="KW-1133">Transmembrane helix</keyword>
<feature type="region of interest" description="Disordered" evidence="1">
    <location>
        <begin position="279"/>
        <end position="495"/>
    </location>
</feature>
<feature type="transmembrane region" description="Helical" evidence="2">
    <location>
        <begin position="128"/>
        <end position="149"/>
    </location>
</feature>
<feature type="compositionally biased region" description="Acidic residues" evidence="1">
    <location>
        <begin position="448"/>
        <end position="460"/>
    </location>
</feature>
<evidence type="ECO:0000313" key="4">
    <source>
        <dbReference type="Proteomes" id="UP000199062"/>
    </source>
</evidence>
<feature type="transmembrane region" description="Helical" evidence="2">
    <location>
        <begin position="58"/>
        <end position="79"/>
    </location>
</feature>
<gene>
    <name evidence="3" type="ORF">SAMN05216559_1063</name>
</gene>
<feature type="compositionally biased region" description="Low complexity" evidence="1">
    <location>
        <begin position="482"/>
        <end position="493"/>
    </location>
</feature>
<dbReference type="EMBL" id="FOZK01000001">
    <property type="protein sequence ID" value="SFR92392.1"/>
    <property type="molecule type" value="Genomic_DNA"/>
</dbReference>
<proteinExistence type="predicted"/>
<keyword evidence="2" id="KW-0812">Transmembrane</keyword>
<feature type="transmembrane region" description="Helical" evidence="2">
    <location>
        <begin position="207"/>
        <end position="224"/>
    </location>
</feature>
<feature type="compositionally biased region" description="Low complexity" evidence="1">
    <location>
        <begin position="425"/>
        <end position="447"/>
    </location>
</feature>
<keyword evidence="4" id="KW-1185">Reference proteome</keyword>
<reference evidence="3 4" key="1">
    <citation type="submission" date="2016-10" db="EMBL/GenBank/DDBJ databases">
        <authorList>
            <person name="de Groot N.N."/>
        </authorList>
    </citation>
    <scope>NUCLEOTIDE SEQUENCE [LARGE SCALE GENOMIC DNA]</scope>
    <source>
        <strain evidence="3 4">CGMCC 1.10457</strain>
    </source>
</reference>
<feature type="transmembrane region" description="Helical" evidence="2">
    <location>
        <begin position="20"/>
        <end position="46"/>
    </location>
</feature>
<dbReference type="Proteomes" id="UP000199062">
    <property type="component" value="Unassembled WGS sequence"/>
</dbReference>
<evidence type="ECO:0000256" key="1">
    <source>
        <dbReference type="SAM" id="MobiDB-lite"/>
    </source>
</evidence>
<feature type="transmembrane region" description="Helical" evidence="2">
    <location>
        <begin position="100"/>
        <end position="122"/>
    </location>
</feature>
<evidence type="ECO:0000313" key="3">
    <source>
        <dbReference type="EMBL" id="SFR92392.1"/>
    </source>
</evidence>
<feature type="transmembrane region" description="Helical" evidence="2">
    <location>
        <begin position="161"/>
        <end position="187"/>
    </location>
</feature>
<dbReference type="STRING" id="767519.SAMN05216559_1063"/>
<feature type="compositionally biased region" description="Low complexity" evidence="1">
    <location>
        <begin position="334"/>
        <end position="404"/>
    </location>
</feature>
<sequence>MIHVRSAKRTLTAQATLAFLEFLVGLSAILGTAAVLLVAAVAVHALDAGASRAGIGPAFGTVGTHLVAVTALLVLLAAARFVVVEYRRFLDRAPGPDGPFLLAVGPLVGVAVPLGYVVYAKASLQSPWPLLGIAVVSAHALAYRTIAAWSGTARFARLGELTGVVAGVPTVVTLVTVLTEGVLFGPLDDAGRLLLATPGWGLLPRDGRFLVAFPLVIAVAFRVYRYLWRTDRVDVPDPDLPRVGVSVPDDWVRAVERRVSVPTLTDVALATTDRLGDYVADRRRRTDTGVPPDAPPVPTPVGSRGSRSDGAGRDAPSGSPRESVDLGPRPPATPSSDASPSASSQSSSSPSSSSPSSPKSDPSTSDAATTASTASTSSTADTSSSGSDTPGSADRAQAAVGAEEANADPDDDETADSEATESDADPASATEAPSTSTSEGEAPSGESSGDEGDADSESDEAASSGAAEGDDSQTRIYTPEPGSGDAASSDGAAVETCPACEADVPSDGTYAFCPLCGHEL</sequence>
<feature type="compositionally biased region" description="Acidic residues" evidence="1">
    <location>
        <begin position="405"/>
        <end position="424"/>
    </location>
</feature>
<accession>A0A1I6KMA1</accession>